<dbReference type="PRINTS" id="PR00922">
    <property type="entry name" value="DADACBPTASE3"/>
</dbReference>
<comment type="similarity">
    <text evidence="1">Belongs to the peptidase S13 family.</text>
</comment>
<evidence type="ECO:0000256" key="2">
    <source>
        <dbReference type="ARBA" id="ARBA00022801"/>
    </source>
</evidence>
<reference evidence="3" key="1">
    <citation type="submission" date="2018-05" db="EMBL/GenBank/DDBJ databases">
        <authorList>
            <person name="Lanie J.A."/>
            <person name="Ng W.-L."/>
            <person name="Kazmierczak K.M."/>
            <person name="Andrzejewski T.M."/>
            <person name="Davidsen T.M."/>
            <person name="Wayne K.J."/>
            <person name="Tettelin H."/>
            <person name="Glass J.I."/>
            <person name="Rusch D."/>
            <person name="Podicherti R."/>
            <person name="Tsui H.-C.T."/>
            <person name="Winkler M.E."/>
        </authorList>
    </citation>
    <scope>NUCLEOTIDE SEQUENCE</scope>
</reference>
<dbReference type="NCBIfam" id="TIGR00666">
    <property type="entry name" value="PBP4"/>
    <property type="match status" value="1"/>
</dbReference>
<dbReference type="GO" id="GO:0006508">
    <property type="term" value="P:proteolysis"/>
    <property type="evidence" value="ECO:0007669"/>
    <property type="project" value="InterPro"/>
</dbReference>
<proteinExistence type="inferred from homology"/>
<dbReference type="GO" id="GO:0000270">
    <property type="term" value="P:peptidoglycan metabolic process"/>
    <property type="evidence" value="ECO:0007669"/>
    <property type="project" value="TreeGrafter"/>
</dbReference>
<organism evidence="3">
    <name type="scientific">marine metagenome</name>
    <dbReference type="NCBI Taxonomy" id="408172"/>
    <lineage>
        <taxon>unclassified sequences</taxon>
        <taxon>metagenomes</taxon>
        <taxon>ecological metagenomes</taxon>
    </lineage>
</organism>
<dbReference type="InterPro" id="IPR012338">
    <property type="entry name" value="Beta-lactam/transpept-like"/>
</dbReference>
<dbReference type="GO" id="GO:0004185">
    <property type="term" value="F:serine-type carboxypeptidase activity"/>
    <property type="evidence" value="ECO:0007669"/>
    <property type="project" value="InterPro"/>
</dbReference>
<dbReference type="Gene3D" id="3.50.80.20">
    <property type="entry name" value="D-Ala-D-Ala carboxypeptidase C, peptidase S13"/>
    <property type="match status" value="1"/>
</dbReference>
<dbReference type="SUPFAM" id="SSF56601">
    <property type="entry name" value="beta-lactamase/transpeptidase-like"/>
    <property type="match status" value="1"/>
</dbReference>
<evidence type="ECO:0000313" key="3">
    <source>
        <dbReference type="EMBL" id="SVA08430.1"/>
    </source>
</evidence>
<accession>A0A381SWP6</accession>
<dbReference type="PANTHER" id="PTHR30023:SF0">
    <property type="entry name" value="PENICILLIN-SENSITIVE CARBOXYPEPTIDASE A"/>
    <property type="match status" value="1"/>
</dbReference>
<dbReference type="Pfam" id="PF02113">
    <property type="entry name" value="Peptidase_S13"/>
    <property type="match status" value="1"/>
</dbReference>
<dbReference type="EMBL" id="UINC01003687">
    <property type="protein sequence ID" value="SVA08430.1"/>
    <property type="molecule type" value="Genomic_DNA"/>
</dbReference>
<dbReference type="Gene3D" id="3.40.710.10">
    <property type="entry name" value="DD-peptidase/beta-lactamase superfamily"/>
    <property type="match status" value="1"/>
</dbReference>
<dbReference type="PANTHER" id="PTHR30023">
    <property type="entry name" value="D-ALANYL-D-ALANINE CARBOXYPEPTIDASE"/>
    <property type="match status" value="1"/>
</dbReference>
<sequence>VTTARIAKESSQKLILITLVSIFLSSVLLAAPSAKELPQSLTSILAEQGIPISTLSLVVQEVNANEPIVAVNTRTLRQPASLAKLFTTFIALDYLGPGYQWHTEIFSSDSILDGSTRYLLFKGFGDPYLTKENLWFIVNELQNLGLESIEDGLFVDQSYFEANQSNSGDFDNDPLRPYNLMPSALLANFNMVDFTLVPNSATGSVDISFNTLPTSVIFDNQMKLGKGDCPNFMNSVVFNETQSNKVVTISVEGYFPEDCPKVEHELSLTNTNHYFHSIFSDFWHVSGGEFQGYIAELEKKKNLEKPLLVYKSPPLTEIIRRTNKESNNFMSRQIFLTLGNHQQNKVATLEQSRRVVRSTLDKYGIDFQDQFIDNGSGLSRQNLVRAETVSQLLMKIYQHPLRAEFVSSLPISGIDGTIKKRFKKFPLKERMHLKTGTIDGVKGLAGYVQGLSGKEYIVVFMHNDFSEFTYKTKPFQDAFLTWVVQDHKW</sequence>
<keyword evidence="2" id="KW-0378">Hydrolase</keyword>
<dbReference type="AlphaFoldDB" id="A0A381SWP6"/>
<gene>
    <name evidence="3" type="ORF">METZ01_LOCUS61284</name>
</gene>
<feature type="non-terminal residue" evidence="3">
    <location>
        <position position="1"/>
    </location>
</feature>
<evidence type="ECO:0000256" key="1">
    <source>
        <dbReference type="ARBA" id="ARBA00006096"/>
    </source>
</evidence>
<name>A0A381SWP6_9ZZZZ</name>
<protein>
    <recommendedName>
        <fullName evidence="4">D-alanyl-D-alanine carboxypeptidase/D-alanyl-D-alanine-endopeptidase</fullName>
    </recommendedName>
</protein>
<evidence type="ECO:0008006" key="4">
    <source>
        <dbReference type="Google" id="ProtNLM"/>
    </source>
</evidence>
<dbReference type="InterPro" id="IPR000667">
    <property type="entry name" value="Peptidase_S13"/>
</dbReference>